<dbReference type="Proteomes" id="UP000051638">
    <property type="component" value="Unassembled WGS sequence"/>
</dbReference>
<comment type="similarity">
    <text evidence="2">Belongs to the threonine synthase family.</text>
</comment>
<evidence type="ECO:0000256" key="1">
    <source>
        <dbReference type="ARBA" id="ARBA00001933"/>
    </source>
</evidence>
<dbReference type="InterPro" id="IPR004450">
    <property type="entry name" value="Thr_synthase-like"/>
</dbReference>
<dbReference type="EC" id="4.2.3.1" evidence="4"/>
<dbReference type="AlphaFoldDB" id="A0A0R2D3Q5"/>
<dbReference type="RefSeq" id="WP_057874544.1">
    <property type="nucleotide sequence ID" value="NZ_AYYI01000075.1"/>
</dbReference>
<dbReference type="PANTHER" id="PTHR43515:SF1">
    <property type="entry name" value="THREONINE SYNTHASE-LIKE 1"/>
    <property type="match status" value="1"/>
</dbReference>
<evidence type="ECO:0000256" key="3">
    <source>
        <dbReference type="ARBA" id="ARBA00022898"/>
    </source>
</evidence>
<evidence type="ECO:0000256" key="5">
    <source>
        <dbReference type="PIRSR" id="PIRSR604450-51"/>
    </source>
</evidence>
<evidence type="ECO:0000259" key="6">
    <source>
        <dbReference type="Pfam" id="PF14821"/>
    </source>
</evidence>
<dbReference type="GO" id="GO:0004795">
    <property type="term" value="F:threonine synthase activity"/>
    <property type="evidence" value="ECO:0007669"/>
    <property type="project" value="UniProtKB-UniRule"/>
</dbReference>
<dbReference type="PANTHER" id="PTHR43515">
    <property type="entry name" value="THREONINE SYNTHASE-LIKE 1"/>
    <property type="match status" value="1"/>
</dbReference>
<dbReference type="InterPro" id="IPR037158">
    <property type="entry name" value="Thr_synth_N_sf"/>
</dbReference>
<dbReference type="NCBIfam" id="TIGR00260">
    <property type="entry name" value="thrC"/>
    <property type="match status" value="1"/>
</dbReference>
<comment type="cofactor">
    <cofactor evidence="1 5">
        <name>pyridoxal 5'-phosphate</name>
        <dbReference type="ChEBI" id="CHEBI:597326"/>
    </cofactor>
</comment>
<dbReference type="STRING" id="1423796.FC24_GL002259"/>
<dbReference type="EMBL" id="AYYI01000075">
    <property type="protein sequence ID" value="KRM95209.1"/>
    <property type="molecule type" value="Genomic_DNA"/>
</dbReference>
<feature type="modified residue" description="N6-(pyridoxal phosphate)lysine" evidence="5">
    <location>
        <position position="110"/>
    </location>
</feature>
<dbReference type="PATRIC" id="fig|1423796.3.peg.2293"/>
<name>A0A0R2D3Q5_9LACO</name>
<evidence type="ECO:0000256" key="2">
    <source>
        <dbReference type="ARBA" id="ARBA00005517"/>
    </source>
</evidence>
<dbReference type="GO" id="GO:0009088">
    <property type="term" value="P:threonine biosynthetic process"/>
    <property type="evidence" value="ECO:0007669"/>
    <property type="project" value="UniProtKB-UniRule"/>
</dbReference>
<dbReference type="OrthoDB" id="9763107at2"/>
<gene>
    <name evidence="7" type="ORF">FC24_GL002259</name>
</gene>
<dbReference type="Gene3D" id="3.40.50.1100">
    <property type="match status" value="2"/>
</dbReference>
<reference evidence="7 8" key="1">
    <citation type="journal article" date="2015" name="Genome Announc.">
        <title>Expanding the biotechnology potential of lactobacilli through comparative genomics of 213 strains and associated genera.</title>
        <authorList>
            <person name="Sun Z."/>
            <person name="Harris H.M."/>
            <person name="McCann A."/>
            <person name="Guo C."/>
            <person name="Argimon S."/>
            <person name="Zhang W."/>
            <person name="Yang X."/>
            <person name="Jeffery I.B."/>
            <person name="Cooney J.C."/>
            <person name="Kagawa T.F."/>
            <person name="Liu W."/>
            <person name="Song Y."/>
            <person name="Salvetti E."/>
            <person name="Wrobel A."/>
            <person name="Rasinkangas P."/>
            <person name="Parkhill J."/>
            <person name="Rea M.C."/>
            <person name="O'Sullivan O."/>
            <person name="Ritari J."/>
            <person name="Douillard F.P."/>
            <person name="Paul Ross R."/>
            <person name="Yang R."/>
            <person name="Briner A.E."/>
            <person name="Felis G.E."/>
            <person name="de Vos W.M."/>
            <person name="Barrangou R."/>
            <person name="Klaenhammer T.R."/>
            <person name="Caufield P.W."/>
            <person name="Cui Y."/>
            <person name="Zhang H."/>
            <person name="O'Toole P.W."/>
        </authorList>
    </citation>
    <scope>NUCLEOTIDE SEQUENCE [LARGE SCALE GENOMIC DNA]</scope>
    <source>
        <strain evidence="7 8">DSM 20253</strain>
    </source>
</reference>
<evidence type="ECO:0000313" key="7">
    <source>
        <dbReference type="EMBL" id="KRM95209.1"/>
    </source>
</evidence>
<keyword evidence="8" id="KW-1185">Reference proteome</keyword>
<dbReference type="InterPro" id="IPR029144">
    <property type="entry name" value="Thr_synth_N"/>
</dbReference>
<keyword evidence="3 5" id="KW-0663">Pyridoxal phosphate</keyword>
<proteinExistence type="inferred from homology"/>
<accession>A0A0R2D3Q5</accession>
<evidence type="ECO:0000256" key="4">
    <source>
        <dbReference type="NCBIfam" id="TIGR00260"/>
    </source>
</evidence>
<dbReference type="SUPFAM" id="SSF53686">
    <property type="entry name" value="Tryptophan synthase beta subunit-like PLP-dependent enzymes"/>
    <property type="match status" value="1"/>
</dbReference>
<comment type="caution">
    <text evidence="7">The sequence shown here is derived from an EMBL/GenBank/DDBJ whole genome shotgun (WGS) entry which is preliminary data.</text>
</comment>
<dbReference type="InterPro" id="IPR036052">
    <property type="entry name" value="TrpB-like_PALP_sf"/>
</dbReference>
<sequence length="495" mass="54420">METLYRSTRDQTGHTVTASQAILQGLPQDGGLYVPVDLPDLNLDLAKLSTASYQEITYQVMQAFFSDFTAEELRDCINQAYAQQSTIAPLRKSQDGYFLELFHGPTLSFKDLTMALLPQLLLTAAQKQTSDKDLVVLTATTGAAGKAALTNFAGVTGVKALSFYPEADISAIQKQQLVAQTGNNTAAIALAGNFDQAQTQVKLLLNDQELRQQLARNHYQLAAANSLNIGVLIPQIAYYIYAYTQLLNQKTITLGTKINFSVPTGNFGNILAGYYAQQLGVPINKLICATNRNDVLSHFFQTGTYDINRKFYATSAPALDVFIASDLERLLFRLTGHNPEQTKRLMTTLITTGHYEINQAMFAELTSFYAGSADDAAITKEINRIFRENQYTIDPHTAVASAVARQYHQQTNDKTLTITLATASPFKFPNTILAALAGKRESQDGILAAQRLADFINLPLPDVLGKLIGAPALQKWTTTPDKMYQTIIDVLRLHA</sequence>
<dbReference type="Pfam" id="PF14821">
    <property type="entry name" value="Thr_synth_N"/>
    <property type="match status" value="1"/>
</dbReference>
<feature type="domain" description="Threonine synthase N-terminal" evidence="6">
    <location>
        <begin position="5"/>
        <end position="81"/>
    </location>
</feature>
<dbReference type="Pfam" id="PF24857">
    <property type="entry name" value="THR4_C"/>
    <property type="match status" value="1"/>
</dbReference>
<evidence type="ECO:0000313" key="8">
    <source>
        <dbReference type="Proteomes" id="UP000051638"/>
    </source>
</evidence>
<organism evidence="7 8">
    <name type="scientific">Loigolactobacillus rennini DSM 20253</name>
    <dbReference type="NCBI Taxonomy" id="1423796"/>
    <lineage>
        <taxon>Bacteria</taxon>
        <taxon>Bacillati</taxon>
        <taxon>Bacillota</taxon>
        <taxon>Bacilli</taxon>
        <taxon>Lactobacillales</taxon>
        <taxon>Lactobacillaceae</taxon>
        <taxon>Loigolactobacillus</taxon>
    </lineage>
</organism>
<protein>
    <recommendedName>
        <fullName evidence="4">Threonine synthase</fullName>
        <ecNumber evidence="4">4.2.3.1</ecNumber>
    </recommendedName>
</protein>
<dbReference type="Gene3D" id="3.90.1380.10">
    <property type="entry name" value="Threonine synthase, N-terminal domain"/>
    <property type="match status" value="1"/>
</dbReference>
<dbReference type="GO" id="GO:0005737">
    <property type="term" value="C:cytoplasm"/>
    <property type="evidence" value="ECO:0007669"/>
    <property type="project" value="TreeGrafter"/>
</dbReference>